<keyword evidence="3" id="KW-1185">Reference proteome</keyword>
<feature type="compositionally biased region" description="Basic residues" evidence="1">
    <location>
        <begin position="16"/>
        <end position="30"/>
    </location>
</feature>
<evidence type="ECO:0000313" key="2">
    <source>
        <dbReference type="EMBL" id="OWZ02433.1"/>
    </source>
</evidence>
<evidence type="ECO:0000313" key="3">
    <source>
        <dbReference type="Proteomes" id="UP000198211"/>
    </source>
</evidence>
<dbReference type="EMBL" id="NBNE01006171">
    <property type="protein sequence ID" value="OWZ02433.1"/>
    <property type="molecule type" value="Genomic_DNA"/>
</dbReference>
<feature type="region of interest" description="Disordered" evidence="1">
    <location>
        <begin position="1"/>
        <end position="31"/>
    </location>
</feature>
<proteinExistence type="predicted"/>
<reference evidence="3" key="1">
    <citation type="submission" date="2017-03" db="EMBL/GenBank/DDBJ databases">
        <title>Phytopthora megakarya and P. palmivora, two closely related causual agents of cacao black pod achieved similar genome size and gene model numbers by different mechanisms.</title>
        <authorList>
            <person name="Ali S."/>
            <person name="Shao J."/>
            <person name="Larry D.J."/>
            <person name="Kronmiller B."/>
            <person name="Shen D."/>
            <person name="Strem M.D."/>
            <person name="Melnick R.L."/>
            <person name="Guiltinan M.J."/>
            <person name="Tyler B.M."/>
            <person name="Meinhardt L.W."/>
            <person name="Bailey B.A."/>
        </authorList>
    </citation>
    <scope>NUCLEOTIDE SEQUENCE [LARGE SCALE GENOMIC DNA]</scope>
    <source>
        <strain evidence="3">zdho120</strain>
    </source>
</reference>
<comment type="caution">
    <text evidence="2">The sequence shown here is derived from an EMBL/GenBank/DDBJ whole genome shotgun (WGS) entry which is preliminary data.</text>
</comment>
<organism evidence="2 3">
    <name type="scientific">Phytophthora megakarya</name>
    <dbReference type="NCBI Taxonomy" id="4795"/>
    <lineage>
        <taxon>Eukaryota</taxon>
        <taxon>Sar</taxon>
        <taxon>Stramenopiles</taxon>
        <taxon>Oomycota</taxon>
        <taxon>Peronosporomycetes</taxon>
        <taxon>Peronosporales</taxon>
        <taxon>Peronosporaceae</taxon>
        <taxon>Phytophthora</taxon>
    </lineage>
</organism>
<protein>
    <submittedName>
        <fullName evidence="2">Uncharacterized protein</fullName>
    </submittedName>
</protein>
<accession>A0A225VAM1</accession>
<dbReference type="Proteomes" id="UP000198211">
    <property type="component" value="Unassembled WGS sequence"/>
</dbReference>
<dbReference type="AlphaFoldDB" id="A0A225VAM1"/>
<sequence length="202" mass="22452">MEQKSLEGIEKEAKALRKAKRKPGKRRRLQLQHNRWWNLPLKETMRHQEAIDPETGGRKPKPVNAGTTSEGGVNVIESPASEEKEIVPEPTSSAEVVEIVGEDSNYEEKSPMKTEPSSTLDYTAWLEAAKTTSDFLPQQATLGSQDTMWIADLNATRLGFETAQDLLGVQDPTALCEARQCAALLQTLLFEAGFQFDNVIPE</sequence>
<gene>
    <name evidence="2" type="ORF">PHMEG_00026006</name>
</gene>
<evidence type="ECO:0000256" key="1">
    <source>
        <dbReference type="SAM" id="MobiDB-lite"/>
    </source>
</evidence>
<name>A0A225VAM1_9STRA</name>
<feature type="compositionally biased region" description="Basic and acidic residues" evidence="1">
    <location>
        <begin position="1"/>
        <end position="15"/>
    </location>
</feature>
<feature type="region of interest" description="Disordered" evidence="1">
    <location>
        <begin position="47"/>
        <end position="74"/>
    </location>
</feature>